<evidence type="ECO:0000259" key="3">
    <source>
        <dbReference type="Pfam" id="PF10260"/>
    </source>
</evidence>
<name>A0A7R9AND8_TIMSH</name>
<organism evidence="4">
    <name type="scientific">Timema shepardi</name>
    <name type="common">Walking stick</name>
    <dbReference type="NCBI Taxonomy" id="629360"/>
    <lineage>
        <taxon>Eukaryota</taxon>
        <taxon>Metazoa</taxon>
        <taxon>Ecdysozoa</taxon>
        <taxon>Arthropoda</taxon>
        <taxon>Hexapoda</taxon>
        <taxon>Insecta</taxon>
        <taxon>Pterygota</taxon>
        <taxon>Neoptera</taxon>
        <taxon>Polyneoptera</taxon>
        <taxon>Phasmatodea</taxon>
        <taxon>Timematodea</taxon>
        <taxon>Timematoidea</taxon>
        <taxon>Timematidae</taxon>
        <taxon>Timema</taxon>
    </lineage>
</organism>
<accession>A0A7R9AND8</accession>
<sequence>MEEKLAEYRARKRKGEMSSVKNPMLKFELPPHHEKTYEAQEKVELEEVNPHLRGGRVENHLGKTTPSSPNRDSNLDLPALSSRAQHDKRVPISPPSPSSVCSSDTDSLLKDNEDHSISCPTMSMLTLATRVLYIVLWATVLLIAMHYQFALVYTIISAICLIYMNTRTGPKKIGEVSAYSVFNPNCKPIHGTLTAEQLEREMGFRSLYSRYVQHKKLYKDVACFDLAKFKTIAEKGLEDEAVEAIKVRPSLSERGDLVTWSRMKASLFLPLDRSGGSCKATVANTVRETMNNISSGPVGKDTRRVV</sequence>
<feature type="transmembrane region" description="Helical" evidence="2">
    <location>
        <begin position="131"/>
        <end position="164"/>
    </location>
</feature>
<feature type="compositionally biased region" description="Basic and acidic residues" evidence="1">
    <location>
        <begin position="46"/>
        <end position="61"/>
    </location>
</feature>
<protein>
    <recommendedName>
        <fullName evidence="3">SAYSvFN domain-containing protein</fullName>
    </recommendedName>
</protein>
<dbReference type="Pfam" id="PF10260">
    <property type="entry name" value="SAYSvFN"/>
    <property type="match status" value="1"/>
</dbReference>
<keyword evidence="2" id="KW-0472">Membrane</keyword>
<dbReference type="PANTHER" id="PTHR13527:SF0">
    <property type="entry name" value="SAYSVFN DOMAIN-CONTAINING PROTEIN 1"/>
    <property type="match status" value="1"/>
</dbReference>
<proteinExistence type="predicted"/>
<dbReference type="InterPro" id="IPR039159">
    <property type="entry name" value="SAYSD1"/>
</dbReference>
<keyword evidence="2" id="KW-0812">Transmembrane</keyword>
<feature type="compositionally biased region" description="Polar residues" evidence="1">
    <location>
        <begin position="62"/>
        <end position="72"/>
    </location>
</feature>
<evidence type="ECO:0000256" key="1">
    <source>
        <dbReference type="SAM" id="MobiDB-lite"/>
    </source>
</evidence>
<feature type="domain" description="SAYSvFN" evidence="3">
    <location>
        <begin position="133"/>
        <end position="202"/>
    </location>
</feature>
<dbReference type="EMBL" id="OC000507">
    <property type="protein sequence ID" value="CAD7257522.1"/>
    <property type="molecule type" value="Genomic_DNA"/>
</dbReference>
<dbReference type="AlphaFoldDB" id="A0A7R9AND8"/>
<evidence type="ECO:0000256" key="2">
    <source>
        <dbReference type="SAM" id="Phobius"/>
    </source>
</evidence>
<feature type="region of interest" description="Disordered" evidence="1">
    <location>
        <begin position="1"/>
        <end position="34"/>
    </location>
</feature>
<evidence type="ECO:0000313" key="4">
    <source>
        <dbReference type="EMBL" id="CAD7257522.1"/>
    </source>
</evidence>
<keyword evidence="2" id="KW-1133">Transmembrane helix</keyword>
<gene>
    <name evidence="4" type="ORF">TSIB3V08_LOCUS1780</name>
</gene>
<reference evidence="4" key="1">
    <citation type="submission" date="2020-11" db="EMBL/GenBank/DDBJ databases">
        <authorList>
            <person name="Tran Van P."/>
        </authorList>
    </citation>
    <scope>NUCLEOTIDE SEQUENCE</scope>
</reference>
<feature type="region of interest" description="Disordered" evidence="1">
    <location>
        <begin position="46"/>
        <end position="107"/>
    </location>
</feature>
<dbReference type="InterPro" id="IPR019387">
    <property type="entry name" value="SAYSvFN_dom"/>
</dbReference>
<dbReference type="PANTHER" id="PTHR13527">
    <property type="entry name" value="SAYSVFN DOMAIN-CONTAINING PROTEIN 1"/>
    <property type="match status" value="1"/>
</dbReference>